<evidence type="ECO:0000313" key="2">
    <source>
        <dbReference type="EMBL" id="SIN75483.1"/>
    </source>
</evidence>
<evidence type="ECO:0000313" key="3">
    <source>
        <dbReference type="Proteomes" id="UP000185221"/>
    </source>
</evidence>
<dbReference type="Proteomes" id="UP000185221">
    <property type="component" value="Unassembled WGS sequence"/>
</dbReference>
<protein>
    <recommendedName>
        <fullName evidence="4">DinB superfamily protein</fullName>
    </recommendedName>
</protein>
<dbReference type="RefSeq" id="WP_074224193.1">
    <property type="nucleotide sequence ID" value="NZ_FSRC01000001.1"/>
</dbReference>
<organism evidence="2 3">
    <name type="scientific">Algoriphagus halophilus</name>
    <dbReference type="NCBI Taxonomy" id="226505"/>
    <lineage>
        <taxon>Bacteria</taxon>
        <taxon>Pseudomonadati</taxon>
        <taxon>Bacteroidota</taxon>
        <taxon>Cytophagia</taxon>
        <taxon>Cytophagales</taxon>
        <taxon>Cyclobacteriaceae</taxon>
        <taxon>Algoriphagus</taxon>
    </lineage>
</organism>
<dbReference type="SUPFAM" id="SSF109854">
    <property type="entry name" value="DinB/YfiT-like putative metalloenzymes"/>
    <property type="match status" value="1"/>
</dbReference>
<keyword evidence="3" id="KW-1185">Reference proteome</keyword>
<dbReference type="Gene3D" id="1.20.120.450">
    <property type="entry name" value="dinb family like domain"/>
    <property type="match status" value="1"/>
</dbReference>
<sequence>MLLNELIKLFERDLDRLYKEIDAYTDEKVLWETENQISNSGGNLCLHLLGNLQAFVGHELGGFDYKRDREFEFAGKDVPKSELLHEITKLKRIMVSSLEGMDETLINKNYPIEVFGRPMTNEYFLIHLYGHFNYHLGQINYHRRILQP</sequence>
<accession>A0A1N6DXM4</accession>
<keyword evidence="1" id="KW-0175">Coiled coil</keyword>
<dbReference type="AlphaFoldDB" id="A0A1N6DXM4"/>
<evidence type="ECO:0008006" key="4">
    <source>
        <dbReference type="Google" id="ProtNLM"/>
    </source>
</evidence>
<name>A0A1N6DXM4_9BACT</name>
<dbReference type="InterPro" id="IPR011466">
    <property type="entry name" value="DUF1572"/>
</dbReference>
<dbReference type="InterPro" id="IPR034660">
    <property type="entry name" value="DinB/YfiT-like"/>
</dbReference>
<dbReference type="STRING" id="226505.SAMN05444394_1504"/>
<reference evidence="3" key="1">
    <citation type="submission" date="2016-11" db="EMBL/GenBank/DDBJ databases">
        <authorList>
            <person name="Varghese N."/>
            <person name="Submissions S."/>
        </authorList>
    </citation>
    <scope>NUCLEOTIDE SEQUENCE [LARGE SCALE GENOMIC DNA]</scope>
    <source>
        <strain evidence="3">DSM 15292</strain>
    </source>
</reference>
<feature type="coiled-coil region" evidence="1">
    <location>
        <begin position="7"/>
        <end position="34"/>
    </location>
</feature>
<gene>
    <name evidence="2" type="ORF">SAMN05444394_1504</name>
</gene>
<proteinExistence type="predicted"/>
<dbReference type="OrthoDB" id="893570at2"/>
<dbReference type="Pfam" id="PF07609">
    <property type="entry name" value="DUF1572"/>
    <property type="match status" value="1"/>
</dbReference>
<evidence type="ECO:0000256" key="1">
    <source>
        <dbReference type="SAM" id="Coils"/>
    </source>
</evidence>
<dbReference type="EMBL" id="FSRC01000001">
    <property type="protein sequence ID" value="SIN75483.1"/>
    <property type="molecule type" value="Genomic_DNA"/>
</dbReference>